<dbReference type="PANTHER" id="PTHR32309:SF31">
    <property type="entry name" value="CAPSULAR EXOPOLYSACCHARIDE FAMILY"/>
    <property type="match status" value="1"/>
</dbReference>
<dbReference type="EC" id="2.7.10.2" evidence="2"/>
<dbReference type="AlphaFoldDB" id="A0A7W8GE35"/>
<accession>A0A7W8GE35</accession>
<organism evidence="2 3">
    <name type="scientific">Deinococcus budaensis</name>
    <dbReference type="NCBI Taxonomy" id="1665626"/>
    <lineage>
        <taxon>Bacteria</taxon>
        <taxon>Thermotogati</taxon>
        <taxon>Deinococcota</taxon>
        <taxon>Deinococci</taxon>
        <taxon>Deinococcales</taxon>
        <taxon>Deinococcaceae</taxon>
        <taxon>Deinococcus</taxon>
    </lineage>
</organism>
<gene>
    <name evidence="2" type="ORF">HNQ09_001313</name>
</gene>
<keyword evidence="2" id="KW-0808">Transferase</keyword>
<sequence>MLQTPLPRPQTDEVDVPRLTQPLRRHALPLLSAALLAGALTYVLAARQAPVYQTMSSVVAVDNGDDSLVTEGLFAAPPLEPGVLQEALRDESVIEGIAGRVLASGLAPSQAQALAQAVRAQRDNTVFELVTVTPQGSRSNLYEVWGSAGTPAAAQVLVNASVDALQAWDQQRAQERIALARTSLARQLTALGRNEPDLEASDLRWDTFQATQARLLGQLARAEVLAPAAIATLNVVARAPEPDQASGASPLRRAALAALLTLFAASAAVLLFEAWRRRVYDERGLRDLGLPLLGQLPPLGAGVLQGSALPDSVGFLRVNVLSQLPEEGPRRLVVAGVQDPAGSGNVVTALAASLARAGQRVLIVDSQAPRTQGQGGPQEAPLPGAGAGSFEQAGSVPTRRVAEGVDLLPLGGGDPTHARATVERLSAGYDLTLIDTPPLLRRSDALLWGAGAAGLVLVLEAGASSAHEVERALQSAGLARVRVLGAVLSERPSSGGPRRLTGSQRPLAESGVQPGEVTAR</sequence>
<dbReference type="RefSeq" id="WP_184026997.1">
    <property type="nucleotide sequence ID" value="NZ_JACHFN010000004.1"/>
</dbReference>
<dbReference type="InterPro" id="IPR027417">
    <property type="entry name" value="P-loop_NTPase"/>
</dbReference>
<feature type="region of interest" description="Disordered" evidence="1">
    <location>
        <begin position="367"/>
        <end position="393"/>
    </location>
</feature>
<keyword evidence="2" id="KW-0829">Tyrosine-protein kinase</keyword>
<dbReference type="InterPro" id="IPR050445">
    <property type="entry name" value="Bact_polysacc_biosynth/exp"/>
</dbReference>
<name>A0A7W8GE35_9DEIO</name>
<comment type="caution">
    <text evidence="2">The sequence shown here is derived from an EMBL/GenBank/DDBJ whole genome shotgun (WGS) entry which is preliminary data.</text>
</comment>
<dbReference type="Proteomes" id="UP000525389">
    <property type="component" value="Unassembled WGS sequence"/>
</dbReference>
<evidence type="ECO:0000256" key="1">
    <source>
        <dbReference type="SAM" id="MobiDB-lite"/>
    </source>
</evidence>
<dbReference type="PANTHER" id="PTHR32309">
    <property type="entry name" value="TYROSINE-PROTEIN KINASE"/>
    <property type="match status" value="1"/>
</dbReference>
<keyword evidence="3" id="KW-1185">Reference proteome</keyword>
<proteinExistence type="predicted"/>
<dbReference type="EMBL" id="JACHFN010000004">
    <property type="protein sequence ID" value="MBB5233875.1"/>
    <property type="molecule type" value="Genomic_DNA"/>
</dbReference>
<dbReference type="GO" id="GO:0004715">
    <property type="term" value="F:non-membrane spanning protein tyrosine kinase activity"/>
    <property type="evidence" value="ECO:0007669"/>
    <property type="project" value="UniProtKB-EC"/>
</dbReference>
<dbReference type="Gene3D" id="3.40.50.300">
    <property type="entry name" value="P-loop containing nucleotide triphosphate hydrolases"/>
    <property type="match status" value="1"/>
</dbReference>
<protein>
    <submittedName>
        <fullName evidence="2">Non-specific protein-tyrosine kinase</fullName>
        <ecNumber evidence="2">2.7.10.2</ecNumber>
    </submittedName>
</protein>
<reference evidence="2 3" key="1">
    <citation type="submission" date="2020-08" db="EMBL/GenBank/DDBJ databases">
        <title>Genomic Encyclopedia of Type Strains, Phase IV (KMG-IV): sequencing the most valuable type-strain genomes for metagenomic binning, comparative biology and taxonomic classification.</title>
        <authorList>
            <person name="Goeker M."/>
        </authorList>
    </citation>
    <scope>NUCLEOTIDE SEQUENCE [LARGE SCALE GENOMIC DNA]</scope>
    <source>
        <strain evidence="2 3">DSM 101791</strain>
    </source>
</reference>
<evidence type="ECO:0000313" key="2">
    <source>
        <dbReference type="EMBL" id="MBB5233875.1"/>
    </source>
</evidence>
<keyword evidence="2" id="KW-0418">Kinase</keyword>
<dbReference type="SUPFAM" id="SSF52540">
    <property type="entry name" value="P-loop containing nucleoside triphosphate hydrolases"/>
    <property type="match status" value="1"/>
</dbReference>
<evidence type="ECO:0000313" key="3">
    <source>
        <dbReference type="Proteomes" id="UP000525389"/>
    </source>
</evidence>
<feature type="region of interest" description="Disordered" evidence="1">
    <location>
        <begin position="490"/>
        <end position="520"/>
    </location>
</feature>